<evidence type="ECO:0000313" key="9">
    <source>
        <dbReference type="EMBL" id="BDE96703.1"/>
    </source>
</evidence>
<keyword evidence="6 8" id="KW-0472">Membrane</keyword>
<evidence type="ECO:0000256" key="6">
    <source>
        <dbReference type="ARBA" id="ARBA00023136"/>
    </source>
</evidence>
<gene>
    <name evidence="9" type="ORF">CE91St30_20360</name>
</gene>
<comment type="subcellular location">
    <subcellularLocation>
        <location evidence="1">Membrane</location>
        <topology evidence="1">Multi-pass membrane protein</topology>
    </subcellularLocation>
</comment>
<dbReference type="PANTHER" id="PTHR10283">
    <property type="entry name" value="SOLUTE CARRIER FAMILY 13 MEMBER"/>
    <property type="match status" value="1"/>
</dbReference>
<feature type="transmembrane region" description="Helical" evidence="8">
    <location>
        <begin position="93"/>
        <end position="111"/>
    </location>
</feature>
<organism evidence="9 10">
    <name type="scientific">Raoultibacter timonensis</name>
    <dbReference type="NCBI Taxonomy" id="1907662"/>
    <lineage>
        <taxon>Bacteria</taxon>
        <taxon>Bacillati</taxon>
        <taxon>Actinomycetota</taxon>
        <taxon>Coriobacteriia</taxon>
        <taxon>Eggerthellales</taxon>
        <taxon>Eggerthellaceae</taxon>
        <taxon>Raoultibacter</taxon>
    </lineage>
</organism>
<dbReference type="Pfam" id="PF00939">
    <property type="entry name" value="Na_sulph_symp"/>
    <property type="match status" value="1"/>
</dbReference>
<feature type="transmembrane region" description="Helical" evidence="8">
    <location>
        <begin position="366"/>
        <end position="394"/>
    </location>
</feature>
<evidence type="ECO:0000256" key="1">
    <source>
        <dbReference type="ARBA" id="ARBA00004141"/>
    </source>
</evidence>
<dbReference type="Proteomes" id="UP001320544">
    <property type="component" value="Chromosome"/>
</dbReference>
<feature type="transmembrane region" description="Helical" evidence="8">
    <location>
        <begin position="271"/>
        <end position="290"/>
    </location>
</feature>
<comment type="similarity">
    <text evidence="2">Belongs to the SLC13A/DASS transporter (TC 2.A.47) family. NADC subfamily.</text>
</comment>
<reference evidence="9 10" key="1">
    <citation type="submission" date="2022-01" db="EMBL/GenBank/DDBJ databases">
        <title>Novel bile acid biosynthetic pathways are enriched in the microbiome of centenarians.</title>
        <authorList>
            <person name="Sato Y."/>
            <person name="Atarashi K."/>
            <person name="Plichta R.D."/>
            <person name="Arai Y."/>
            <person name="Sasajima S."/>
            <person name="Kearney M.S."/>
            <person name="Suda W."/>
            <person name="Takeshita K."/>
            <person name="Sasaki T."/>
            <person name="Okamoto S."/>
            <person name="Skelly N.A."/>
            <person name="Okamura Y."/>
            <person name="Vlamakis H."/>
            <person name="Li Y."/>
            <person name="Tanoue T."/>
            <person name="Takei H."/>
            <person name="Nittono H."/>
            <person name="Narushima S."/>
            <person name="Irie J."/>
            <person name="Itoh H."/>
            <person name="Moriya K."/>
            <person name="Sugiura Y."/>
            <person name="Suematsu M."/>
            <person name="Moritoki N."/>
            <person name="Shibata S."/>
            <person name="Littman R.D."/>
            <person name="Fischbach A.M."/>
            <person name="Uwamino Y."/>
            <person name="Inoue T."/>
            <person name="Honda A."/>
            <person name="Hattori M."/>
            <person name="Murai T."/>
            <person name="Xavier J.R."/>
            <person name="Hirose N."/>
            <person name="Honda K."/>
        </authorList>
    </citation>
    <scope>NUCLEOTIDE SEQUENCE [LARGE SCALE GENOMIC DNA]</scope>
    <source>
        <strain evidence="9 10">CE91-St30</strain>
    </source>
</reference>
<dbReference type="EMBL" id="AP025564">
    <property type="protein sequence ID" value="BDE96703.1"/>
    <property type="molecule type" value="Genomic_DNA"/>
</dbReference>
<dbReference type="PANTHER" id="PTHR10283:SF82">
    <property type="entry name" value="SOLUTE CARRIER FAMILY 13 MEMBER 2"/>
    <property type="match status" value="1"/>
</dbReference>
<name>A0ABN6MJJ0_9ACTN</name>
<accession>A0ABN6MJJ0</accession>
<evidence type="ECO:0000256" key="4">
    <source>
        <dbReference type="ARBA" id="ARBA00022692"/>
    </source>
</evidence>
<evidence type="ECO:0000313" key="10">
    <source>
        <dbReference type="Proteomes" id="UP001320544"/>
    </source>
</evidence>
<keyword evidence="4 8" id="KW-0812">Transmembrane</keyword>
<feature type="transmembrane region" description="Helical" evidence="8">
    <location>
        <begin position="131"/>
        <end position="157"/>
    </location>
</feature>
<protein>
    <recommendedName>
        <fullName evidence="3">Sodium-dependent dicarboxylate transporter SdcS</fullName>
    </recommendedName>
    <alternativeName>
        <fullName evidence="7">Na(+)/dicarboxylate symporter</fullName>
    </alternativeName>
</protein>
<dbReference type="RefSeq" id="WP_244385921.1">
    <property type="nucleotide sequence ID" value="NZ_AP025564.1"/>
</dbReference>
<feature type="transmembrane region" description="Helical" evidence="8">
    <location>
        <begin position="60"/>
        <end position="81"/>
    </location>
</feature>
<keyword evidence="10" id="KW-1185">Reference proteome</keyword>
<feature type="transmembrane region" description="Helical" evidence="8">
    <location>
        <begin position="326"/>
        <end position="346"/>
    </location>
</feature>
<evidence type="ECO:0000256" key="8">
    <source>
        <dbReference type="SAM" id="Phobius"/>
    </source>
</evidence>
<sequence length="474" mass="50715">MSEAILRTTLRPRNAVCILLAVAIIAATALAPPTAGLTYEGRMVLGILASGILLWVTESLPLPATALLVLIMMPIMGVCTFDEAYANAMGSTVFFLMGTFAFTVALDATTIPTRIAAFVLRWSGTNTNKMLLGFMCATAFLSFFMSDVAACGVFISVGKRLLELNEAEKLKSPMGKAMMIAIPWASYAGGCAVMTGNGCNVITVGLFSSLFGVNMNFIEWSMLGFPFCLIMLFASWFIITRFFKPEPISQASIDATMAEVSNMGRISRPEVMTVVIIALAMVFWILSSWIPALNTAMIAIFAVVLLSVPGCSTLEFKGLVSRMNWGVLIMIMCILSVAHFVVATGAGDWMVTAVVGALPESWRIPVVVLVVLSAIGAIVHNIVPVGPAVAGILAYPFGVIAGDFGISMYCMLMVVALHASLAFVLPLDCVPILTYSTGYYRMSDMARIGWIPTVLLVALTSTLLPALCMLFGFV</sequence>
<evidence type="ECO:0000256" key="3">
    <source>
        <dbReference type="ARBA" id="ARBA00020150"/>
    </source>
</evidence>
<evidence type="ECO:0000256" key="2">
    <source>
        <dbReference type="ARBA" id="ARBA00006772"/>
    </source>
</evidence>
<feature type="transmembrane region" description="Helical" evidence="8">
    <location>
        <begin position="447"/>
        <end position="473"/>
    </location>
</feature>
<proteinExistence type="inferred from homology"/>
<dbReference type="InterPro" id="IPR001898">
    <property type="entry name" value="SLC13A/DASS"/>
</dbReference>
<feature type="transmembrane region" description="Helical" evidence="8">
    <location>
        <begin position="217"/>
        <end position="239"/>
    </location>
</feature>
<feature type="transmembrane region" description="Helical" evidence="8">
    <location>
        <begin position="178"/>
        <end position="211"/>
    </location>
</feature>
<keyword evidence="5 8" id="KW-1133">Transmembrane helix</keyword>
<evidence type="ECO:0000256" key="5">
    <source>
        <dbReference type="ARBA" id="ARBA00022989"/>
    </source>
</evidence>
<evidence type="ECO:0000256" key="7">
    <source>
        <dbReference type="ARBA" id="ARBA00031174"/>
    </source>
</evidence>
<feature type="transmembrane region" description="Helical" evidence="8">
    <location>
        <begin position="296"/>
        <end position="314"/>
    </location>
</feature>